<sequence length="334" mass="36582">MTDQPHTNATPTGILDELSEITTKLEMQPRLDSFANGGRLSDDLAPIWPIIAPHIDDYLTVFFDTLLVHEEARQAIDTSRLPKIKARQVEFWSFMFTGRMDRRYGQVISERGAYMHRIGLGPRFYLPAYATLYDQFIKASIEGIEDRGERTRAIVALNRHNFLMNEIMSSTNHELVREEAEALLKQHGTRFEQDVVSALKQVTDAAQSMRTNAVDVSSAIEQMSATSATVSDAADSSADNVRTAAAAAEELSASVNAMNEHVQRSASASGEASVEASTARSVIDSLAGYANKIGHVVKLIDDIAGQTNLLALNATIEPPAPGKPGAALPWWPMR</sequence>
<dbReference type="SUPFAM" id="SSF46458">
    <property type="entry name" value="Globin-like"/>
    <property type="match status" value="1"/>
</dbReference>
<dbReference type="EMBL" id="BKCN01000007">
    <property type="protein sequence ID" value="GER03980.1"/>
    <property type="molecule type" value="Genomic_DNA"/>
</dbReference>
<dbReference type="AlphaFoldDB" id="A0A5A7N985"/>
<evidence type="ECO:0000256" key="1">
    <source>
        <dbReference type="ARBA" id="ARBA00022500"/>
    </source>
</evidence>
<evidence type="ECO:0000256" key="2">
    <source>
        <dbReference type="ARBA" id="ARBA00029447"/>
    </source>
</evidence>
<gene>
    <name evidence="5" type="ORF">JCM17846_16620</name>
</gene>
<dbReference type="Proteomes" id="UP000324996">
    <property type="component" value="Unassembled WGS sequence"/>
</dbReference>
<dbReference type="PROSITE" id="PS50111">
    <property type="entry name" value="CHEMOTAXIS_TRANSDUC_2"/>
    <property type="match status" value="1"/>
</dbReference>
<keyword evidence="6" id="KW-1185">Reference proteome</keyword>
<dbReference type="PANTHER" id="PTHR43531">
    <property type="entry name" value="PROTEIN ICFG"/>
    <property type="match status" value="1"/>
</dbReference>
<dbReference type="InterPro" id="IPR039379">
    <property type="entry name" value="Protoglobin_sensor_dom"/>
</dbReference>
<evidence type="ECO:0000313" key="5">
    <source>
        <dbReference type="EMBL" id="GER03980.1"/>
    </source>
</evidence>
<dbReference type="GO" id="GO:0020037">
    <property type="term" value="F:heme binding"/>
    <property type="evidence" value="ECO:0007669"/>
    <property type="project" value="InterPro"/>
</dbReference>
<reference evidence="5 6" key="1">
    <citation type="submission" date="2019-09" db="EMBL/GenBank/DDBJ databases">
        <title>NBRP : Genome information of microbial organism related human and environment.</title>
        <authorList>
            <person name="Hattori M."/>
            <person name="Oshima K."/>
            <person name="Inaba H."/>
            <person name="Suda W."/>
            <person name="Sakamoto M."/>
            <person name="Iino T."/>
            <person name="Kitahara M."/>
            <person name="Oshida Y."/>
            <person name="Iida T."/>
            <person name="Kudo T."/>
            <person name="Itoh T."/>
            <person name="Ohkuma M."/>
        </authorList>
    </citation>
    <scope>NUCLEOTIDE SEQUENCE [LARGE SCALE GENOMIC DNA]</scope>
    <source>
        <strain evidence="5 6">Q-1</strain>
    </source>
</reference>
<name>A0A5A7N985_9PROT</name>
<dbReference type="Gene3D" id="1.10.287.950">
    <property type="entry name" value="Methyl-accepting chemotaxis protein"/>
    <property type="match status" value="1"/>
</dbReference>
<dbReference type="CDD" id="cd01068">
    <property type="entry name" value="globin_sensor"/>
    <property type="match status" value="1"/>
</dbReference>
<evidence type="ECO:0000313" key="6">
    <source>
        <dbReference type="Proteomes" id="UP000324996"/>
    </source>
</evidence>
<dbReference type="Pfam" id="PF11563">
    <property type="entry name" value="Protoglobin"/>
    <property type="match status" value="1"/>
</dbReference>
<feature type="domain" description="Methyl-accepting transducer" evidence="4">
    <location>
        <begin position="191"/>
        <end position="325"/>
    </location>
</feature>
<organism evidence="5 6">
    <name type="scientific">Iodidimonas nitroreducens</name>
    <dbReference type="NCBI Taxonomy" id="1236968"/>
    <lineage>
        <taxon>Bacteria</taxon>
        <taxon>Pseudomonadati</taxon>
        <taxon>Pseudomonadota</taxon>
        <taxon>Alphaproteobacteria</taxon>
        <taxon>Iodidimonadales</taxon>
        <taxon>Iodidimonadaceae</taxon>
        <taxon>Iodidimonas</taxon>
    </lineage>
</organism>
<evidence type="ECO:0000259" key="4">
    <source>
        <dbReference type="PROSITE" id="PS50111"/>
    </source>
</evidence>
<accession>A0A5A7N985</accession>
<dbReference type="Gene3D" id="1.10.490.10">
    <property type="entry name" value="Globins"/>
    <property type="match status" value="1"/>
</dbReference>
<dbReference type="InterPro" id="IPR044398">
    <property type="entry name" value="Globin-sensor_dom"/>
</dbReference>
<proteinExistence type="inferred from homology"/>
<keyword evidence="1" id="KW-0145">Chemotaxis</keyword>
<dbReference type="PANTHER" id="PTHR43531:SF11">
    <property type="entry name" value="METHYL-ACCEPTING CHEMOTAXIS PROTEIN 3"/>
    <property type="match status" value="1"/>
</dbReference>
<dbReference type="GO" id="GO:0016020">
    <property type="term" value="C:membrane"/>
    <property type="evidence" value="ECO:0007669"/>
    <property type="project" value="InterPro"/>
</dbReference>
<dbReference type="GO" id="GO:0019825">
    <property type="term" value="F:oxygen binding"/>
    <property type="evidence" value="ECO:0007669"/>
    <property type="project" value="InterPro"/>
</dbReference>
<keyword evidence="3" id="KW-0807">Transducer</keyword>
<dbReference type="GO" id="GO:0006935">
    <property type="term" value="P:chemotaxis"/>
    <property type="evidence" value="ECO:0007669"/>
    <property type="project" value="UniProtKB-KW"/>
</dbReference>
<dbReference type="InterPro" id="IPR051310">
    <property type="entry name" value="MCP_chemotaxis"/>
</dbReference>
<dbReference type="GO" id="GO:0007165">
    <property type="term" value="P:signal transduction"/>
    <property type="evidence" value="ECO:0007669"/>
    <property type="project" value="UniProtKB-KW"/>
</dbReference>
<dbReference type="SUPFAM" id="SSF58104">
    <property type="entry name" value="Methyl-accepting chemotaxis protein (MCP) signaling domain"/>
    <property type="match status" value="1"/>
</dbReference>
<dbReference type="InterPro" id="IPR004089">
    <property type="entry name" value="MCPsignal_dom"/>
</dbReference>
<dbReference type="InterPro" id="IPR012292">
    <property type="entry name" value="Globin/Proto"/>
</dbReference>
<dbReference type="Pfam" id="PF00015">
    <property type="entry name" value="MCPsignal"/>
    <property type="match status" value="1"/>
</dbReference>
<dbReference type="InterPro" id="IPR009050">
    <property type="entry name" value="Globin-like_sf"/>
</dbReference>
<evidence type="ECO:0000256" key="3">
    <source>
        <dbReference type="PROSITE-ProRule" id="PRU00284"/>
    </source>
</evidence>
<comment type="similarity">
    <text evidence="2">Belongs to the methyl-accepting chemotaxis (MCP) protein family.</text>
</comment>
<protein>
    <recommendedName>
        <fullName evidence="4">Methyl-accepting transducer domain-containing protein</fullName>
    </recommendedName>
</protein>
<comment type="caution">
    <text evidence="5">The sequence shown here is derived from an EMBL/GenBank/DDBJ whole genome shotgun (WGS) entry which is preliminary data.</text>
</comment>